<protein>
    <recommendedName>
        <fullName evidence="11">Probable 2,3-bisphosphoglycerate-independent phosphoglycerate mutase</fullName>
        <ecNumber evidence="6">5.4.2.12</ecNumber>
    </recommendedName>
</protein>
<accession>A0A837I933</accession>
<dbReference type="InterPro" id="IPR005995">
    <property type="entry name" value="Pgm_bpd_ind"/>
</dbReference>
<evidence type="ECO:0000256" key="5">
    <source>
        <dbReference type="ARBA" id="ARBA00008819"/>
    </source>
</evidence>
<comment type="similarity">
    <text evidence="5">Belongs to the BPG-independent phosphoglycerate mutase family.</text>
</comment>
<evidence type="ECO:0000256" key="10">
    <source>
        <dbReference type="ARBA" id="ARBA00023235"/>
    </source>
</evidence>
<comment type="caution">
    <text evidence="13">The sequence shown here is derived from an EMBL/GenBank/DDBJ whole genome shotgun (WGS) entry which is preliminary data.</text>
</comment>
<feature type="non-terminal residue" evidence="13">
    <location>
        <position position="1"/>
    </location>
</feature>
<gene>
    <name evidence="13" type="ORF">UW20_C0021G0001</name>
</gene>
<name>A0A837I933_9BACT</name>
<dbReference type="InterPro" id="IPR036646">
    <property type="entry name" value="PGAM_B_sf"/>
</dbReference>
<dbReference type="GO" id="GO:0006007">
    <property type="term" value="P:glucose catabolic process"/>
    <property type="evidence" value="ECO:0007669"/>
    <property type="project" value="InterPro"/>
</dbReference>
<keyword evidence="8" id="KW-0324">Glycolysis</keyword>
<dbReference type="GO" id="GO:0030145">
    <property type="term" value="F:manganese ion binding"/>
    <property type="evidence" value="ECO:0007669"/>
    <property type="project" value="InterPro"/>
</dbReference>
<dbReference type="EMBL" id="LCHK01000021">
    <property type="protein sequence ID" value="KKT32211.1"/>
    <property type="molecule type" value="Genomic_DNA"/>
</dbReference>
<reference evidence="13 14" key="1">
    <citation type="journal article" date="2015" name="Nature">
        <title>rRNA introns, odd ribosomes, and small enigmatic genomes across a large radiation of phyla.</title>
        <authorList>
            <person name="Brown C.T."/>
            <person name="Hug L.A."/>
            <person name="Thomas B.C."/>
            <person name="Sharon I."/>
            <person name="Castelle C.J."/>
            <person name="Singh A."/>
            <person name="Wilkins M.J."/>
            <person name="Williams K.H."/>
            <person name="Banfield J.F."/>
        </authorList>
    </citation>
    <scope>NUCLEOTIDE SEQUENCE [LARGE SCALE GENOMIC DNA]</scope>
</reference>
<proteinExistence type="inferred from homology"/>
<keyword evidence="10" id="KW-0413">Isomerase</keyword>
<evidence type="ECO:0000313" key="14">
    <source>
        <dbReference type="Proteomes" id="UP000034012"/>
    </source>
</evidence>
<comment type="cofactor">
    <cofactor evidence="2">
        <name>Mn(2+)</name>
        <dbReference type="ChEBI" id="CHEBI:29035"/>
    </cofactor>
</comment>
<evidence type="ECO:0000256" key="6">
    <source>
        <dbReference type="ARBA" id="ARBA00012026"/>
    </source>
</evidence>
<organism evidence="13 14">
    <name type="scientific">Candidatus Woesebacteria bacterium GW2011_GWB1_44_11</name>
    <dbReference type="NCBI Taxonomy" id="1618579"/>
    <lineage>
        <taxon>Bacteria</taxon>
        <taxon>Candidatus Woeseibacteriota</taxon>
    </lineage>
</organism>
<evidence type="ECO:0000256" key="3">
    <source>
        <dbReference type="ARBA" id="ARBA00002315"/>
    </source>
</evidence>
<evidence type="ECO:0000313" key="13">
    <source>
        <dbReference type="EMBL" id="KKT32211.1"/>
    </source>
</evidence>
<comment type="catalytic activity">
    <reaction evidence="1">
        <text>(2R)-2-phosphoglycerate = (2R)-3-phosphoglycerate</text>
        <dbReference type="Rhea" id="RHEA:15901"/>
        <dbReference type="ChEBI" id="CHEBI:58272"/>
        <dbReference type="ChEBI" id="CHEBI:58289"/>
        <dbReference type="EC" id="5.4.2.12"/>
    </reaction>
</comment>
<comment type="function">
    <text evidence="3">Catalyzes the interconversion of 2-phosphoglycerate and 3-phosphoglycerate.</text>
</comment>
<keyword evidence="7" id="KW-0479">Metal-binding</keyword>
<dbReference type="GO" id="GO:0004619">
    <property type="term" value="F:phosphoglycerate mutase activity"/>
    <property type="evidence" value="ECO:0007669"/>
    <property type="project" value="UniProtKB-EC"/>
</dbReference>
<dbReference type="EC" id="5.4.2.12" evidence="6"/>
<evidence type="ECO:0000256" key="8">
    <source>
        <dbReference type="ARBA" id="ARBA00023152"/>
    </source>
</evidence>
<dbReference type="GO" id="GO:0006096">
    <property type="term" value="P:glycolytic process"/>
    <property type="evidence" value="ECO:0007669"/>
    <property type="project" value="UniProtKB-UniPathway"/>
</dbReference>
<evidence type="ECO:0000256" key="9">
    <source>
        <dbReference type="ARBA" id="ARBA00023211"/>
    </source>
</evidence>
<dbReference type="Gene3D" id="3.40.1450.10">
    <property type="entry name" value="BPG-independent phosphoglycerate mutase, domain B"/>
    <property type="match status" value="1"/>
</dbReference>
<dbReference type="GO" id="GO:0005829">
    <property type="term" value="C:cytosol"/>
    <property type="evidence" value="ECO:0007669"/>
    <property type="project" value="TreeGrafter"/>
</dbReference>
<evidence type="ECO:0000256" key="7">
    <source>
        <dbReference type="ARBA" id="ARBA00022723"/>
    </source>
</evidence>
<dbReference type="InterPro" id="IPR011258">
    <property type="entry name" value="BPG-indep_PGM_N"/>
</dbReference>
<dbReference type="AlphaFoldDB" id="A0A837I933"/>
<dbReference type="PANTHER" id="PTHR31637:SF0">
    <property type="entry name" value="2,3-BISPHOSPHOGLYCERATE-INDEPENDENT PHOSPHOGLYCERATE MUTASE"/>
    <property type="match status" value="1"/>
</dbReference>
<dbReference type="UniPathway" id="UPA00109">
    <property type="reaction ID" value="UER00186"/>
</dbReference>
<dbReference type="Proteomes" id="UP000034012">
    <property type="component" value="Unassembled WGS sequence"/>
</dbReference>
<evidence type="ECO:0000256" key="11">
    <source>
        <dbReference type="ARBA" id="ARBA00068026"/>
    </source>
</evidence>
<feature type="domain" description="BPG-independent PGAM N-terminal" evidence="12">
    <location>
        <begin position="2"/>
        <end position="168"/>
    </location>
</feature>
<dbReference type="Pfam" id="PF06415">
    <property type="entry name" value="iPGM_N"/>
    <property type="match status" value="1"/>
</dbReference>
<evidence type="ECO:0000256" key="1">
    <source>
        <dbReference type="ARBA" id="ARBA00000370"/>
    </source>
</evidence>
<sequence>GGNIHFMGLIGAGGVHSNMEHLFALIDLCKQNNFDRVFLHLFTDGRDSPPTAAKVYIGQLRQLLVRQGIGKIASLMGRYWAMDRDMRWERTAKAYFALTRGAGQLVKTPEEGIDASYAEGKTDEFIEPCIMTDANGSPLGLIKDNDSVVFFNFRIDRPRQLSRAFFRKPIFLSVSTLTLLNIKKLI</sequence>
<dbReference type="FunFam" id="3.40.1450.10:FF:000002">
    <property type="entry name" value="2,3-bisphosphoglycerate-independent phosphoglycerate mutase"/>
    <property type="match status" value="1"/>
</dbReference>
<evidence type="ECO:0000256" key="4">
    <source>
        <dbReference type="ARBA" id="ARBA00004798"/>
    </source>
</evidence>
<dbReference type="SUPFAM" id="SSF64158">
    <property type="entry name" value="2,3-Bisphosphoglycerate-independent phosphoglycerate mutase, substrate-binding domain"/>
    <property type="match status" value="1"/>
</dbReference>
<evidence type="ECO:0000259" key="12">
    <source>
        <dbReference type="Pfam" id="PF06415"/>
    </source>
</evidence>
<evidence type="ECO:0000256" key="2">
    <source>
        <dbReference type="ARBA" id="ARBA00001936"/>
    </source>
</evidence>
<keyword evidence="9" id="KW-0464">Manganese</keyword>
<dbReference type="PANTHER" id="PTHR31637">
    <property type="entry name" value="2,3-BISPHOSPHOGLYCERATE-INDEPENDENT PHOSPHOGLYCERATE MUTASE"/>
    <property type="match status" value="1"/>
</dbReference>
<comment type="pathway">
    <text evidence="4">Carbohydrate degradation; glycolysis; pyruvate from D-glyceraldehyde 3-phosphate: step 3/5.</text>
</comment>